<dbReference type="HOGENOM" id="CLU_038975_0_0_1"/>
<comment type="catalytic activity">
    <reaction evidence="21">
        <text>1-hexadecanoyl-2-(9Z)-octadecenoyl-3-octadecanoyl-sn-glycerol + H2O = 2-(9Z-octadecenoyl)-3-octadecanoyl-sn-glycerol + hexadecanoate + H(+)</text>
        <dbReference type="Rhea" id="RHEA:41107"/>
        <dbReference type="ChEBI" id="CHEBI:7896"/>
        <dbReference type="ChEBI" id="CHEBI:15377"/>
        <dbReference type="ChEBI" id="CHEBI:15378"/>
        <dbReference type="ChEBI" id="CHEBI:75558"/>
        <dbReference type="ChEBI" id="CHEBI:77623"/>
    </reaction>
    <physiologicalReaction direction="left-to-right" evidence="21">
        <dbReference type="Rhea" id="RHEA:41108"/>
    </physiologicalReaction>
</comment>
<evidence type="ECO:0000256" key="38">
    <source>
        <dbReference type="ARBA" id="ARBA00048872"/>
    </source>
</evidence>
<dbReference type="OrthoDB" id="10265800at2759"/>
<evidence type="ECO:0000256" key="33">
    <source>
        <dbReference type="ARBA" id="ARBA00048454"/>
    </source>
</evidence>
<comment type="catalytic activity">
    <reaction evidence="38">
        <text>1-O-hexadecyl-2-(9Z)-octadecenoyl-sn-glycero-3-phosphocholine + H2O = 1-O-hexadecyl-sn-glycero-3-phosphocholine + (9Z)-octadecenoate + H(+)</text>
        <dbReference type="Rhea" id="RHEA:40915"/>
        <dbReference type="ChEBI" id="CHEBI:15377"/>
        <dbReference type="ChEBI" id="CHEBI:15378"/>
        <dbReference type="ChEBI" id="CHEBI:30823"/>
        <dbReference type="ChEBI" id="CHEBI:34112"/>
        <dbReference type="ChEBI" id="CHEBI:64496"/>
    </reaction>
    <physiologicalReaction direction="left-to-right" evidence="38">
        <dbReference type="Rhea" id="RHEA:40916"/>
    </physiologicalReaction>
</comment>
<evidence type="ECO:0000256" key="36">
    <source>
        <dbReference type="ARBA" id="ARBA00048699"/>
    </source>
</evidence>
<comment type="catalytic activity">
    <reaction evidence="39">
        <text>1-hexadecanoyl-2-(9Z)-octadecenoyl-3-octadecanoyl-sn-glycerol + H2O = 1-hexadecanoyl-3-octadecanoyl-sn-glycerol + (9Z)-octadecenoate + H(+)</text>
        <dbReference type="Rhea" id="RHEA:41103"/>
        <dbReference type="ChEBI" id="CHEBI:15377"/>
        <dbReference type="ChEBI" id="CHEBI:15378"/>
        <dbReference type="ChEBI" id="CHEBI:30823"/>
        <dbReference type="ChEBI" id="CHEBI:77623"/>
        <dbReference type="ChEBI" id="CHEBI:77624"/>
    </reaction>
    <physiologicalReaction direction="left-to-right" evidence="39">
        <dbReference type="Rhea" id="RHEA:41104"/>
    </physiologicalReaction>
</comment>
<comment type="catalytic activity">
    <reaction evidence="33">
        <text>a 1-acyl-sn-glycero-3-phosphocholine + H2O = sn-glycerol 3-phosphocholine + a fatty acid + H(+)</text>
        <dbReference type="Rhea" id="RHEA:15177"/>
        <dbReference type="ChEBI" id="CHEBI:15377"/>
        <dbReference type="ChEBI" id="CHEBI:15378"/>
        <dbReference type="ChEBI" id="CHEBI:16870"/>
        <dbReference type="ChEBI" id="CHEBI:28868"/>
        <dbReference type="ChEBI" id="CHEBI:58168"/>
        <dbReference type="EC" id="3.1.1.5"/>
    </reaction>
    <physiologicalReaction direction="left-to-right" evidence="33">
        <dbReference type="Rhea" id="RHEA:15178"/>
    </physiologicalReaction>
</comment>
<comment type="catalytic activity">
    <reaction evidence="36">
        <text>1-hexadecanoyl-2-(9Z-octadecenoyl)-sn-glycero-3-phosphocholine + H2O = 1-hexadecanoyl-sn-glycero-3-phosphocholine + (9Z)-octadecenoate + H(+)</text>
        <dbReference type="Rhea" id="RHEA:38779"/>
        <dbReference type="ChEBI" id="CHEBI:15377"/>
        <dbReference type="ChEBI" id="CHEBI:15378"/>
        <dbReference type="ChEBI" id="CHEBI:30823"/>
        <dbReference type="ChEBI" id="CHEBI:72998"/>
        <dbReference type="ChEBI" id="CHEBI:73001"/>
    </reaction>
    <physiologicalReaction direction="left-to-right" evidence="36">
        <dbReference type="Rhea" id="RHEA:38780"/>
    </physiologicalReaction>
</comment>
<dbReference type="GO" id="GO:0016324">
    <property type="term" value="C:apical plasma membrane"/>
    <property type="evidence" value="ECO:0007669"/>
    <property type="project" value="UniProtKB-SubCell"/>
</dbReference>
<comment type="similarity">
    <text evidence="2">Belongs to the 'GDSL' lipolytic enzyme family. Phospholipase B1 subfamily.</text>
</comment>
<evidence type="ECO:0000256" key="9">
    <source>
        <dbReference type="ARBA" id="ARBA00022989"/>
    </source>
</evidence>
<evidence type="ECO:0000256" key="2">
    <source>
        <dbReference type="ARBA" id="ARBA00009979"/>
    </source>
</evidence>
<evidence type="ECO:0000256" key="30">
    <source>
        <dbReference type="ARBA" id="ARBA00048362"/>
    </source>
</evidence>
<evidence type="ECO:0000256" key="32">
    <source>
        <dbReference type="ARBA" id="ARBA00048386"/>
    </source>
</evidence>
<evidence type="ECO:0000256" key="31">
    <source>
        <dbReference type="ARBA" id="ARBA00048374"/>
    </source>
</evidence>
<dbReference type="InterPro" id="IPR035547">
    <property type="entry name" value="Phospholipase_B"/>
</dbReference>
<evidence type="ECO:0000256" key="23">
    <source>
        <dbReference type="ARBA" id="ARBA00047438"/>
    </source>
</evidence>
<evidence type="ECO:0000256" key="13">
    <source>
        <dbReference type="ARBA" id="ARBA00023369"/>
    </source>
</evidence>
<dbReference type="CDD" id="cd01824">
    <property type="entry name" value="Phospholipase_B_like"/>
    <property type="match status" value="1"/>
</dbReference>
<evidence type="ECO:0000256" key="41">
    <source>
        <dbReference type="ARBA" id="ARBA00049372"/>
    </source>
</evidence>
<dbReference type="Proteomes" id="UP000014760">
    <property type="component" value="Unassembled WGS sequence"/>
</dbReference>
<dbReference type="InterPro" id="IPR001087">
    <property type="entry name" value="GDSL"/>
</dbReference>
<evidence type="ECO:0000256" key="29">
    <source>
        <dbReference type="ARBA" id="ARBA00048227"/>
    </source>
</evidence>
<evidence type="ECO:0000256" key="12">
    <source>
        <dbReference type="ARBA" id="ARBA00023180"/>
    </source>
</evidence>
<evidence type="ECO:0000256" key="7">
    <source>
        <dbReference type="ARBA" id="ARBA00022737"/>
    </source>
</evidence>
<name>R7TSI7_CAPTE</name>
<evidence type="ECO:0000256" key="34">
    <source>
        <dbReference type="ARBA" id="ARBA00048613"/>
    </source>
</evidence>
<evidence type="ECO:0000256" key="5">
    <source>
        <dbReference type="ARBA" id="ARBA00022692"/>
    </source>
</evidence>
<keyword evidence="12" id="KW-0325">Glycoprotein</keyword>
<comment type="catalytic activity">
    <reaction evidence="34">
        <text>1-hexadecanoyl-2-(9Z-octadecenoyl)-sn-glycero-3-phosphoethanolamine + H2O = 1-hexadecanoyl-sn-glycero-3-phosphoethanolamine + (9Z)-octadecenoate + H(+)</text>
        <dbReference type="Rhea" id="RHEA:40911"/>
        <dbReference type="ChEBI" id="CHEBI:15377"/>
        <dbReference type="ChEBI" id="CHEBI:15378"/>
        <dbReference type="ChEBI" id="CHEBI:30823"/>
        <dbReference type="ChEBI" id="CHEBI:73004"/>
        <dbReference type="ChEBI" id="CHEBI:73007"/>
    </reaction>
    <physiologicalReaction direction="left-to-right" evidence="34">
        <dbReference type="Rhea" id="RHEA:40912"/>
    </physiologicalReaction>
</comment>
<keyword evidence="10" id="KW-0443">Lipid metabolism</keyword>
<comment type="catalytic activity">
    <reaction evidence="22">
        <text>1,3-dihexadecanoyl-2-(9Z-octadecenoyl)glycerol + H2O = 1-hexadecanoyl-2-(9Z-octadecenoyl)-glycerol + hexadecanoate + H(+)</text>
        <dbReference type="Rhea" id="RHEA:40979"/>
        <dbReference type="ChEBI" id="CHEBI:7896"/>
        <dbReference type="ChEBI" id="CHEBI:15377"/>
        <dbReference type="ChEBI" id="CHEBI:15378"/>
        <dbReference type="ChEBI" id="CHEBI:75585"/>
        <dbReference type="ChEBI" id="CHEBI:75688"/>
    </reaction>
    <physiologicalReaction direction="left-to-right" evidence="22">
        <dbReference type="Rhea" id="RHEA:40980"/>
    </physiologicalReaction>
</comment>
<comment type="catalytic activity">
    <reaction evidence="40">
        <text>1,2-dihexadecanoyl-sn-glycero-3-phosphocholine + 2 H2O = sn-glycerol 3-phosphocholine + 2 hexadecanoate + 2 H(+)</text>
        <dbReference type="Rhea" id="RHEA:40975"/>
        <dbReference type="ChEBI" id="CHEBI:7896"/>
        <dbReference type="ChEBI" id="CHEBI:15377"/>
        <dbReference type="ChEBI" id="CHEBI:15378"/>
        <dbReference type="ChEBI" id="CHEBI:16870"/>
        <dbReference type="ChEBI" id="CHEBI:72999"/>
    </reaction>
    <physiologicalReaction direction="left-to-right" evidence="40">
        <dbReference type="Rhea" id="RHEA:40976"/>
    </physiologicalReaction>
</comment>
<accession>R7TSI7</accession>
<sequence length="430" mass="49205">MWTTQLCVCLLFIASVSARVRDEPEYLEFAERVLDLTLQIHSDPNLKAKWQEHVELYKELDVPIPIFDCDVDEDDDHVPSNVHELKPKDISVIAAFGDSITAANGLGARNLIEVLFENRGESWSVGGDESLEDGVVTLTNFLRKYNPEIKGYSRCQTTSDHHSGKGGFNVARGGGTNRNMPGQADDLIERLKNDSRIDFENDWKMVTLFVGGNDLCGSCNRWDRYDPVIYEKNIEEAMQKLYDNVPRVFVNLVAMFDVTPLRNLSVTVICEIAQWGFCDCARNESTIPQLRQTQLAYYEALKNIAEGGKFEKDDFTIVLQPFMRDMEPPKDSEGEYIPEFLSYDCFHPGRAAHQSFAYWLWENLLIPVGEKPYTMDNSLPEEPQYLSCPSQEHPYFFTNLNSDVEWKQTKKNELRDKMGPNIIAKDPRRG</sequence>
<evidence type="ECO:0000313" key="46">
    <source>
        <dbReference type="Proteomes" id="UP000014760"/>
    </source>
</evidence>
<dbReference type="GO" id="GO:0004806">
    <property type="term" value="F:triacylglycerol lipase activity"/>
    <property type="evidence" value="ECO:0007669"/>
    <property type="project" value="UniProtKB-EC"/>
</dbReference>
<evidence type="ECO:0000256" key="35">
    <source>
        <dbReference type="ARBA" id="ARBA00048656"/>
    </source>
</evidence>
<comment type="catalytic activity">
    <reaction evidence="35">
        <text>1-hexadecanoyl-sn-glycero-3-phosphocholine + H2O = sn-glycerol 3-phosphocholine + hexadecanoate + H(+)</text>
        <dbReference type="Rhea" id="RHEA:40435"/>
        <dbReference type="ChEBI" id="CHEBI:7896"/>
        <dbReference type="ChEBI" id="CHEBI:15377"/>
        <dbReference type="ChEBI" id="CHEBI:15378"/>
        <dbReference type="ChEBI" id="CHEBI:16870"/>
        <dbReference type="ChEBI" id="CHEBI:72998"/>
    </reaction>
    <physiologicalReaction direction="left-to-right" evidence="35">
        <dbReference type="Rhea" id="RHEA:40436"/>
    </physiologicalReaction>
</comment>
<evidence type="ECO:0000256" key="37">
    <source>
        <dbReference type="ARBA" id="ARBA00048869"/>
    </source>
</evidence>
<comment type="catalytic activity">
    <reaction evidence="24">
        <text>1-hexadecanoyl-2-(9Z)-octadecenoyl-3-octadecanoyl-sn-glycerol + H2O = 1-hexadecanoyl-2-(9Z-octadecenoyl)-sn-glycerol + octadecanoate + H(+)</text>
        <dbReference type="Rhea" id="RHEA:41111"/>
        <dbReference type="ChEBI" id="CHEBI:15377"/>
        <dbReference type="ChEBI" id="CHEBI:15378"/>
        <dbReference type="ChEBI" id="CHEBI:25629"/>
        <dbReference type="ChEBI" id="CHEBI:75466"/>
        <dbReference type="ChEBI" id="CHEBI:77623"/>
    </reaction>
    <physiologicalReaction direction="left-to-right" evidence="24">
        <dbReference type="Rhea" id="RHEA:41112"/>
    </physiologicalReaction>
</comment>
<evidence type="ECO:0000313" key="45">
    <source>
        <dbReference type="EnsemblMetazoa" id="CapteP188389"/>
    </source>
</evidence>
<comment type="catalytic activity">
    <reaction evidence="30">
        <text>1-hexadecanoyl-2-(9Z,12Z-octadecadienoyl)-sn-glycero-3-phosphocholine + H2O = 2-(9Z,12Z-octadecadienoyl)-sn-glycero-3-phosphocholine + hexadecanoate + H(+)</text>
        <dbReference type="Rhea" id="RHEA:40971"/>
        <dbReference type="ChEBI" id="CHEBI:7896"/>
        <dbReference type="ChEBI" id="CHEBI:15377"/>
        <dbReference type="ChEBI" id="CHEBI:15378"/>
        <dbReference type="ChEBI" id="CHEBI:73002"/>
        <dbReference type="ChEBI" id="CHEBI:76084"/>
    </reaction>
    <physiologicalReaction direction="left-to-right" evidence="30">
        <dbReference type="Rhea" id="RHEA:40972"/>
    </physiologicalReaction>
</comment>
<feature type="signal peptide" evidence="43">
    <location>
        <begin position="1"/>
        <end position="18"/>
    </location>
</feature>
<keyword evidence="5" id="KW-0812">Transmembrane</keyword>
<evidence type="ECO:0000256" key="11">
    <source>
        <dbReference type="ARBA" id="ARBA00023136"/>
    </source>
</evidence>
<keyword evidence="9" id="KW-1133">Transmembrane helix</keyword>
<evidence type="ECO:0000256" key="43">
    <source>
        <dbReference type="SAM" id="SignalP"/>
    </source>
</evidence>
<comment type="catalytic activity">
    <reaction evidence="41">
        <text>1,3-di-(9Z-octadecenoyl)-glycerol + H2O = 1-(9Z-octadecenoyl)-glycerol + (9Z)-octadecenoate + H(+)</text>
        <dbReference type="Rhea" id="RHEA:39939"/>
        <dbReference type="ChEBI" id="CHEBI:15377"/>
        <dbReference type="ChEBI" id="CHEBI:15378"/>
        <dbReference type="ChEBI" id="CHEBI:30823"/>
        <dbReference type="ChEBI" id="CHEBI:75342"/>
        <dbReference type="ChEBI" id="CHEBI:75735"/>
    </reaction>
    <physiologicalReaction direction="left-to-right" evidence="41">
        <dbReference type="Rhea" id="RHEA:39940"/>
    </physiologicalReaction>
</comment>
<evidence type="ECO:0000256" key="10">
    <source>
        <dbReference type="ARBA" id="ARBA00023098"/>
    </source>
</evidence>
<evidence type="ECO:0000256" key="42">
    <source>
        <dbReference type="ARBA" id="ARBA00049461"/>
    </source>
</evidence>
<keyword evidence="6 43" id="KW-0732">Signal</keyword>
<dbReference type="FunFam" id="3.40.50.1110:FF:000005">
    <property type="entry name" value="Phospholipase B1"/>
    <property type="match status" value="1"/>
</dbReference>
<comment type="catalytic activity">
    <reaction evidence="25">
        <text>2,3-di-(9Z)-octadecenoyl-sn-glycerol + H2O = 3-(9Z-octadecenoyl)-sn-glycerol + (9Z)-octadecenoate + H(+)</text>
        <dbReference type="Rhea" id="RHEA:42604"/>
        <dbReference type="ChEBI" id="CHEBI:15377"/>
        <dbReference type="ChEBI" id="CHEBI:15378"/>
        <dbReference type="ChEBI" id="CHEBI:30823"/>
        <dbReference type="ChEBI" id="CHEBI:75824"/>
        <dbReference type="ChEBI" id="CHEBI:75938"/>
    </reaction>
    <physiologicalReaction direction="left-to-right" evidence="25">
        <dbReference type="Rhea" id="RHEA:42605"/>
    </physiologicalReaction>
</comment>
<evidence type="ECO:0000256" key="28">
    <source>
        <dbReference type="ARBA" id="ARBA00048058"/>
    </source>
</evidence>
<evidence type="ECO:0000256" key="20">
    <source>
        <dbReference type="ARBA" id="ARBA00045916"/>
    </source>
</evidence>
<comment type="subcellular location">
    <subcellularLocation>
        <location evidence="1">Apical cell membrane</location>
        <topology evidence="1">Single-pass type I membrane protein</topology>
    </subcellularLocation>
</comment>
<comment type="catalytic activity">
    <reaction evidence="37">
        <text>1,3-dihexadecanoyl-2-(9Z-octadecenoyl)glycerol + H2O = 1,3-dihexadecanoylglycerol + (9Z)-octadecenoate + H(+)</text>
        <dbReference type="Rhea" id="RHEA:40983"/>
        <dbReference type="ChEBI" id="CHEBI:15377"/>
        <dbReference type="ChEBI" id="CHEBI:15378"/>
        <dbReference type="ChEBI" id="CHEBI:30823"/>
        <dbReference type="ChEBI" id="CHEBI:75688"/>
        <dbReference type="ChEBI" id="CHEBI:77619"/>
    </reaction>
    <physiologicalReaction direction="left-to-right" evidence="37">
        <dbReference type="Rhea" id="RHEA:40984"/>
    </physiologicalReaction>
</comment>
<dbReference type="SUPFAM" id="SSF52266">
    <property type="entry name" value="SGNH hydrolase"/>
    <property type="match status" value="1"/>
</dbReference>
<dbReference type="InterPro" id="IPR036514">
    <property type="entry name" value="SGNH_hydro_sf"/>
</dbReference>
<dbReference type="OMA" id="FCDAEHG"/>
<dbReference type="AlphaFoldDB" id="R7TSI7"/>
<dbReference type="Gene3D" id="3.40.50.1110">
    <property type="entry name" value="SGNH hydrolase"/>
    <property type="match status" value="1"/>
</dbReference>
<dbReference type="GO" id="GO:0004622">
    <property type="term" value="F:phosphatidylcholine lysophospholipase activity"/>
    <property type="evidence" value="ECO:0007669"/>
    <property type="project" value="UniProtKB-EC"/>
</dbReference>
<dbReference type="GO" id="GO:0006644">
    <property type="term" value="P:phospholipid metabolic process"/>
    <property type="evidence" value="ECO:0007669"/>
    <property type="project" value="TreeGrafter"/>
</dbReference>
<evidence type="ECO:0000256" key="15">
    <source>
        <dbReference type="ARBA" id="ARBA00023422"/>
    </source>
</evidence>
<dbReference type="PANTHER" id="PTHR21325:SF31">
    <property type="entry name" value="GH22081P-RELATED"/>
    <property type="match status" value="1"/>
</dbReference>
<evidence type="ECO:0000256" key="1">
    <source>
        <dbReference type="ARBA" id="ARBA00004247"/>
    </source>
</evidence>
<comment type="catalytic activity">
    <reaction evidence="31">
        <text>1-octadecanoyl-2-(9Z,12Z)-octadecadienoyl-sn-glycerol + H2O = 1-octadecanoyl-sn-glycerol + (9Z,12Z)-octadecadienoate + H(+)</text>
        <dbReference type="Rhea" id="RHEA:40927"/>
        <dbReference type="ChEBI" id="CHEBI:15377"/>
        <dbReference type="ChEBI" id="CHEBI:15378"/>
        <dbReference type="ChEBI" id="CHEBI:30245"/>
        <dbReference type="ChEBI" id="CHEBI:75550"/>
        <dbReference type="ChEBI" id="CHEBI:77097"/>
    </reaction>
    <physiologicalReaction direction="left-to-right" evidence="31">
        <dbReference type="Rhea" id="RHEA:40928"/>
    </physiologicalReaction>
</comment>
<dbReference type="EMBL" id="AMQN01011277">
    <property type="status" value="NOT_ANNOTATED_CDS"/>
    <property type="molecule type" value="Genomic_DNA"/>
</dbReference>
<evidence type="ECO:0000256" key="8">
    <source>
        <dbReference type="ARBA" id="ARBA00022801"/>
    </source>
</evidence>
<keyword evidence="4" id="KW-1003">Cell membrane</keyword>
<comment type="catalytic activity">
    <reaction evidence="29">
        <text>1,2-dihexadecanoyl-sn-glycero-3-phosphocholine + H2O = 1-hexadecanoyl-sn-glycero-3-phosphocholine + hexadecanoate + H(+)</text>
        <dbReference type="Rhea" id="RHEA:41223"/>
        <dbReference type="ChEBI" id="CHEBI:7896"/>
        <dbReference type="ChEBI" id="CHEBI:15377"/>
        <dbReference type="ChEBI" id="CHEBI:15378"/>
        <dbReference type="ChEBI" id="CHEBI:72998"/>
        <dbReference type="ChEBI" id="CHEBI:72999"/>
    </reaction>
    <physiologicalReaction direction="left-to-right" evidence="29">
        <dbReference type="Rhea" id="RHEA:41224"/>
    </physiologicalReaction>
</comment>
<evidence type="ECO:0000256" key="4">
    <source>
        <dbReference type="ARBA" id="ARBA00022475"/>
    </source>
</evidence>
<feature type="chain" id="PRO_5008787299" description="Phospholipase B1, membrane-associated" evidence="43">
    <location>
        <begin position="19"/>
        <end position="430"/>
    </location>
</feature>
<reference evidence="46" key="1">
    <citation type="submission" date="2012-12" db="EMBL/GenBank/DDBJ databases">
        <authorList>
            <person name="Hellsten U."/>
            <person name="Grimwood J."/>
            <person name="Chapman J.A."/>
            <person name="Shapiro H."/>
            <person name="Aerts A."/>
            <person name="Otillar R.P."/>
            <person name="Terry A.Y."/>
            <person name="Boore J.L."/>
            <person name="Simakov O."/>
            <person name="Marletaz F."/>
            <person name="Cho S.-J."/>
            <person name="Edsinger-Gonzales E."/>
            <person name="Havlak P."/>
            <person name="Kuo D.-H."/>
            <person name="Larsson T."/>
            <person name="Lv J."/>
            <person name="Arendt D."/>
            <person name="Savage R."/>
            <person name="Osoegawa K."/>
            <person name="de Jong P."/>
            <person name="Lindberg D.R."/>
            <person name="Seaver E.C."/>
            <person name="Weisblat D.A."/>
            <person name="Putnam N.H."/>
            <person name="Grigoriev I.V."/>
            <person name="Rokhsar D.S."/>
        </authorList>
    </citation>
    <scope>NUCLEOTIDE SEQUENCE</scope>
    <source>
        <strain evidence="46">I ESC-2004</strain>
    </source>
</reference>
<evidence type="ECO:0000256" key="18">
    <source>
        <dbReference type="ARBA" id="ARBA00031485"/>
    </source>
</evidence>
<comment type="catalytic activity">
    <reaction evidence="23">
        <text>1-(9Z-octadecenoyl)-glycerol + H2O = glycerol + (9Z)-octadecenoate + H(+)</text>
        <dbReference type="Rhea" id="RHEA:38487"/>
        <dbReference type="ChEBI" id="CHEBI:15377"/>
        <dbReference type="ChEBI" id="CHEBI:15378"/>
        <dbReference type="ChEBI" id="CHEBI:17754"/>
        <dbReference type="ChEBI" id="CHEBI:30823"/>
        <dbReference type="ChEBI" id="CHEBI:75342"/>
    </reaction>
    <physiologicalReaction direction="left-to-right" evidence="23">
        <dbReference type="Rhea" id="RHEA:38488"/>
    </physiologicalReaction>
</comment>
<comment type="catalytic activity">
    <reaction evidence="15">
        <text>a 1,2-diacyl-sn-glycero-3-phosphocholine + H2O = a 1-acyl-sn-glycero-3-phosphocholine + a fatty acid + H(+)</text>
        <dbReference type="Rhea" id="RHEA:15801"/>
        <dbReference type="ChEBI" id="CHEBI:15377"/>
        <dbReference type="ChEBI" id="CHEBI:15378"/>
        <dbReference type="ChEBI" id="CHEBI:28868"/>
        <dbReference type="ChEBI" id="CHEBI:57643"/>
        <dbReference type="ChEBI" id="CHEBI:58168"/>
        <dbReference type="EC" id="3.1.1.4"/>
    </reaction>
    <physiologicalReaction direction="left-to-right" evidence="15">
        <dbReference type="Rhea" id="RHEA:15802"/>
    </physiologicalReaction>
</comment>
<organism evidence="44">
    <name type="scientific">Capitella teleta</name>
    <name type="common">Polychaete worm</name>
    <dbReference type="NCBI Taxonomy" id="283909"/>
    <lineage>
        <taxon>Eukaryota</taxon>
        <taxon>Metazoa</taxon>
        <taxon>Spiralia</taxon>
        <taxon>Lophotrochozoa</taxon>
        <taxon>Annelida</taxon>
        <taxon>Polychaeta</taxon>
        <taxon>Sedentaria</taxon>
        <taxon>Scolecida</taxon>
        <taxon>Capitellidae</taxon>
        <taxon>Capitella</taxon>
    </lineage>
</organism>
<gene>
    <name evidence="44" type="ORF">CAPTEDRAFT_188389</name>
</gene>
<comment type="catalytic activity">
    <reaction evidence="26">
        <text>1-hexadecanoyl-2-(9Z-octadecenoyl)-sn-glycero-3-phospho-(1'-sn-glycerol) + H2O = 1-hexadecanoyl-sn-glycero-3-phospho-(1'-sn-glycerol) + (9Z)-octadecenoate + H(+)</text>
        <dbReference type="Rhea" id="RHEA:40919"/>
        <dbReference type="ChEBI" id="CHEBI:15377"/>
        <dbReference type="ChEBI" id="CHEBI:15378"/>
        <dbReference type="ChEBI" id="CHEBI:30823"/>
        <dbReference type="ChEBI" id="CHEBI:72841"/>
        <dbReference type="ChEBI" id="CHEBI:75158"/>
    </reaction>
    <physiologicalReaction direction="left-to-right" evidence="26">
        <dbReference type="Rhea" id="RHEA:40920"/>
    </physiologicalReaction>
</comment>
<comment type="catalytic activity">
    <reaction evidence="27">
        <text>a 1-O-alkyl-2-acyl-sn-glycero-3-phosphocholine + H2O = a 1-O-alkyl-sn-glycero-3-phosphocholine + a fatty acid + H(+)</text>
        <dbReference type="Rhea" id="RHEA:36231"/>
        <dbReference type="ChEBI" id="CHEBI:15377"/>
        <dbReference type="ChEBI" id="CHEBI:15378"/>
        <dbReference type="ChEBI" id="CHEBI:28868"/>
        <dbReference type="ChEBI" id="CHEBI:30909"/>
        <dbReference type="ChEBI" id="CHEBI:36702"/>
        <dbReference type="EC" id="3.1.1.4"/>
    </reaction>
    <physiologicalReaction direction="left-to-right" evidence="27">
        <dbReference type="Rhea" id="RHEA:36232"/>
    </physiologicalReaction>
</comment>
<dbReference type="EnsemblMetazoa" id="CapteT188389">
    <property type="protein sequence ID" value="CapteP188389"/>
    <property type="gene ID" value="CapteG188389"/>
</dbReference>
<comment type="catalytic activity">
    <reaction evidence="28">
        <text>1,2-di-(9Z-octadecenoyl)-sn-glycero-3-phosphocholine + H2O = 1-(9Z-octadecenoyl)-sn-glycero-3-phosphocholine + (9Z)-octadecenoate + H(+)</text>
        <dbReference type="Rhea" id="RHEA:40923"/>
        <dbReference type="ChEBI" id="CHEBI:15377"/>
        <dbReference type="ChEBI" id="CHEBI:15378"/>
        <dbReference type="ChEBI" id="CHEBI:28610"/>
        <dbReference type="ChEBI" id="CHEBI:30823"/>
        <dbReference type="ChEBI" id="CHEBI:74669"/>
    </reaction>
    <physiologicalReaction direction="left-to-right" evidence="28">
        <dbReference type="Rhea" id="RHEA:40924"/>
    </physiologicalReaction>
</comment>
<evidence type="ECO:0000256" key="24">
    <source>
        <dbReference type="ARBA" id="ARBA00047459"/>
    </source>
</evidence>
<evidence type="ECO:0000256" key="3">
    <source>
        <dbReference type="ARBA" id="ARBA00015133"/>
    </source>
</evidence>
<dbReference type="Pfam" id="PF00657">
    <property type="entry name" value="Lipase_GDSL"/>
    <property type="match status" value="1"/>
</dbReference>
<evidence type="ECO:0000256" key="40">
    <source>
        <dbReference type="ARBA" id="ARBA00049363"/>
    </source>
</evidence>
<evidence type="ECO:0000256" key="26">
    <source>
        <dbReference type="ARBA" id="ARBA00048015"/>
    </source>
</evidence>
<proteinExistence type="inferred from homology"/>
<comment type="catalytic activity">
    <reaction evidence="14">
        <text>1-hexadecanoyl-2-(9Z,12Z-octadecadienoyl)-sn-glycero-3-phosphocholine + H2O = (9Z,12Z)-octadecadienoate + 1-hexadecanoyl-sn-glycero-3-phosphocholine + H(+)</text>
        <dbReference type="Rhea" id="RHEA:40811"/>
        <dbReference type="ChEBI" id="CHEBI:15377"/>
        <dbReference type="ChEBI" id="CHEBI:15378"/>
        <dbReference type="ChEBI" id="CHEBI:30245"/>
        <dbReference type="ChEBI" id="CHEBI:72998"/>
        <dbReference type="ChEBI" id="CHEBI:73002"/>
    </reaction>
    <physiologicalReaction direction="left-to-right" evidence="14">
        <dbReference type="Rhea" id="RHEA:40812"/>
    </physiologicalReaction>
</comment>
<dbReference type="STRING" id="283909.R7TSI7"/>
<dbReference type="PANTHER" id="PTHR21325">
    <property type="entry name" value="PHOSPHOLIPASE B, PLB1"/>
    <property type="match status" value="1"/>
</dbReference>
<keyword evidence="8" id="KW-0378">Hydrolase</keyword>
<dbReference type="EMBL" id="KB308794">
    <property type="protein sequence ID" value="ELT96572.1"/>
    <property type="molecule type" value="Genomic_DNA"/>
</dbReference>
<dbReference type="InterPro" id="IPR038885">
    <property type="entry name" value="PLB1"/>
</dbReference>
<reference evidence="44 46" key="2">
    <citation type="journal article" date="2013" name="Nature">
        <title>Insights into bilaterian evolution from three spiralian genomes.</title>
        <authorList>
            <person name="Simakov O."/>
            <person name="Marletaz F."/>
            <person name="Cho S.J."/>
            <person name="Edsinger-Gonzales E."/>
            <person name="Havlak P."/>
            <person name="Hellsten U."/>
            <person name="Kuo D.H."/>
            <person name="Larsson T."/>
            <person name="Lv J."/>
            <person name="Arendt D."/>
            <person name="Savage R."/>
            <person name="Osoegawa K."/>
            <person name="de Jong P."/>
            <person name="Grimwood J."/>
            <person name="Chapman J.A."/>
            <person name="Shapiro H."/>
            <person name="Aerts A."/>
            <person name="Otillar R.P."/>
            <person name="Terry A.Y."/>
            <person name="Boore J.L."/>
            <person name="Grigoriev I.V."/>
            <person name="Lindberg D.R."/>
            <person name="Seaver E.C."/>
            <person name="Weisblat D.A."/>
            <person name="Putnam N.H."/>
            <person name="Rokhsar D.S."/>
        </authorList>
    </citation>
    <scope>NUCLEOTIDE SEQUENCE</scope>
    <source>
        <strain evidence="44 46">I ESC-2004</strain>
    </source>
</reference>
<evidence type="ECO:0000256" key="14">
    <source>
        <dbReference type="ARBA" id="ARBA00023408"/>
    </source>
</evidence>
<evidence type="ECO:0000256" key="16">
    <source>
        <dbReference type="ARBA" id="ARBA00029723"/>
    </source>
</evidence>
<evidence type="ECO:0000256" key="17">
    <source>
        <dbReference type="ARBA" id="ARBA00031182"/>
    </source>
</evidence>
<evidence type="ECO:0000256" key="25">
    <source>
        <dbReference type="ARBA" id="ARBA00048011"/>
    </source>
</evidence>
<keyword evidence="46" id="KW-1185">Reference proteome</keyword>
<comment type="catalytic activity">
    <reaction evidence="42">
        <text>2-(9Z-octadecenoyl)-glycerol + H2O = glycerol + (9Z)-octadecenoate + H(+)</text>
        <dbReference type="Rhea" id="RHEA:38491"/>
        <dbReference type="ChEBI" id="CHEBI:15377"/>
        <dbReference type="ChEBI" id="CHEBI:15378"/>
        <dbReference type="ChEBI" id="CHEBI:17754"/>
        <dbReference type="ChEBI" id="CHEBI:30823"/>
        <dbReference type="ChEBI" id="CHEBI:73990"/>
    </reaction>
    <physiologicalReaction direction="left-to-right" evidence="42">
        <dbReference type="Rhea" id="RHEA:38492"/>
    </physiologicalReaction>
</comment>
<dbReference type="GO" id="GO:0004623">
    <property type="term" value="F:phospholipase A2 activity"/>
    <property type="evidence" value="ECO:0007669"/>
    <property type="project" value="UniProtKB-EC"/>
</dbReference>
<keyword evidence="7" id="KW-0677">Repeat</keyword>
<evidence type="ECO:0000256" key="21">
    <source>
        <dbReference type="ARBA" id="ARBA00047324"/>
    </source>
</evidence>
<protein>
    <recommendedName>
        <fullName evidence="3">Phospholipase B1, membrane-associated</fullName>
    </recommendedName>
    <alternativeName>
        <fullName evidence="16">Lysophospholipase</fullName>
    </alternativeName>
    <alternativeName>
        <fullName evidence="17">Phospholipase A2</fullName>
    </alternativeName>
    <alternativeName>
        <fullName evidence="19">Phospholipase B/lipase</fullName>
    </alternativeName>
    <alternativeName>
        <fullName evidence="18">Triacylglycerol lipase</fullName>
    </alternativeName>
</protein>
<reference evidence="45" key="3">
    <citation type="submission" date="2015-06" db="UniProtKB">
        <authorList>
            <consortium name="EnsemblMetazoa"/>
        </authorList>
    </citation>
    <scope>IDENTIFICATION</scope>
</reference>
<keyword evidence="11" id="KW-0472">Membrane</keyword>
<evidence type="ECO:0000256" key="19">
    <source>
        <dbReference type="ARBA" id="ARBA00033022"/>
    </source>
</evidence>
<comment type="function">
    <text evidence="20">Calcium-independent membrane-associated phospholipase that catalyzes complete diacylation of phospholipids by hydrolyzing both sn-1 and sn-2 fatty acyl chains attached to the glycerol backbone (phospholipase B activity). Has dual phospholipase and lysophospholipase activities toward diacylphospholipids. Preferentially cleaves sn-2 ester bonds over sn-1 bonds. Acts as a lipase toward glycerolipid substrates. Hydrolyzes fatty acyl chains of diacylglycerols with preference for the sn-2 position and of triacylglycerols with not positional selectivity. May also hydrolyze long chain retinyl esters such as retinyl palmitate. May contribute to digestion of dietary phospholipids, glycerolipids and retinoids, facilitating lipid absorption at the brush border.</text>
</comment>
<evidence type="ECO:0000256" key="39">
    <source>
        <dbReference type="ARBA" id="ARBA00048939"/>
    </source>
</evidence>
<comment type="catalytic activity">
    <reaction evidence="32">
        <text>1,2,3-tri-(9Z-octadecenoyl)-glycerol + H2O = di-(9Z)-octadecenoylglycerol + (9Z)-octadecenoate + H(+)</text>
        <dbReference type="Rhea" id="RHEA:38575"/>
        <dbReference type="ChEBI" id="CHEBI:15377"/>
        <dbReference type="ChEBI" id="CHEBI:15378"/>
        <dbReference type="ChEBI" id="CHEBI:30823"/>
        <dbReference type="ChEBI" id="CHEBI:53753"/>
        <dbReference type="ChEBI" id="CHEBI:75945"/>
    </reaction>
    <physiologicalReaction direction="left-to-right" evidence="32">
        <dbReference type="Rhea" id="RHEA:38576"/>
    </physiologicalReaction>
</comment>
<evidence type="ECO:0000256" key="22">
    <source>
        <dbReference type="ARBA" id="ARBA00047363"/>
    </source>
</evidence>
<evidence type="ECO:0000256" key="27">
    <source>
        <dbReference type="ARBA" id="ARBA00048049"/>
    </source>
</evidence>
<evidence type="ECO:0000313" key="44">
    <source>
        <dbReference type="EMBL" id="ELT96572.1"/>
    </source>
</evidence>
<evidence type="ECO:0000256" key="6">
    <source>
        <dbReference type="ARBA" id="ARBA00022729"/>
    </source>
</evidence>
<comment type="catalytic activity">
    <reaction evidence="13">
        <text>a triacylglycerol + H2O = a diacylglycerol + a fatty acid + H(+)</text>
        <dbReference type="Rhea" id="RHEA:12044"/>
        <dbReference type="ChEBI" id="CHEBI:15377"/>
        <dbReference type="ChEBI" id="CHEBI:15378"/>
        <dbReference type="ChEBI" id="CHEBI:17855"/>
        <dbReference type="ChEBI" id="CHEBI:18035"/>
        <dbReference type="ChEBI" id="CHEBI:28868"/>
        <dbReference type="EC" id="3.1.1.3"/>
    </reaction>
    <physiologicalReaction direction="left-to-right" evidence="13">
        <dbReference type="Rhea" id="RHEA:12045"/>
    </physiologicalReaction>
</comment>